<name>A0A382KHT4_9ZZZZ</name>
<dbReference type="PROSITE" id="PS00163">
    <property type="entry name" value="FUMARATE_LYASES"/>
    <property type="match status" value="1"/>
</dbReference>
<dbReference type="PANTHER" id="PTHR43814:SF1">
    <property type="entry name" value="ARGININOSUCCINATE LYASE"/>
    <property type="match status" value="1"/>
</dbReference>
<dbReference type="GO" id="GO:0005829">
    <property type="term" value="C:cytosol"/>
    <property type="evidence" value="ECO:0007669"/>
    <property type="project" value="TreeGrafter"/>
</dbReference>
<feature type="domain" description="Fumarate lyase N-terminal" evidence="1">
    <location>
        <begin position="3"/>
        <end position="29"/>
    </location>
</feature>
<proteinExistence type="predicted"/>
<dbReference type="InterPro" id="IPR008948">
    <property type="entry name" value="L-Aspartase-like"/>
</dbReference>
<dbReference type="AlphaFoldDB" id="A0A382KHT4"/>
<dbReference type="InterPro" id="IPR029419">
    <property type="entry name" value="Arg_succ_lyase_C"/>
</dbReference>
<accession>A0A382KHT4</accession>
<dbReference type="Gene3D" id="1.20.200.10">
    <property type="entry name" value="Fumarase/aspartase (Central domain)"/>
    <property type="match status" value="1"/>
</dbReference>
<dbReference type="PANTHER" id="PTHR43814">
    <property type="entry name" value="ARGININOSUCCINATE LYASE"/>
    <property type="match status" value="1"/>
</dbReference>
<protein>
    <recommendedName>
        <fullName evidence="4">Argininosuccinate lyase</fullName>
    </recommendedName>
</protein>
<evidence type="ECO:0000313" key="3">
    <source>
        <dbReference type="EMBL" id="SVC22922.1"/>
    </source>
</evidence>
<dbReference type="Pfam" id="PF14698">
    <property type="entry name" value="ASL_C2"/>
    <property type="match status" value="1"/>
</dbReference>
<dbReference type="PRINTS" id="PR00145">
    <property type="entry name" value="ARGSUCLYASE"/>
</dbReference>
<evidence type="ECO:0000259" key="2">
    <source>
        <dbReference type="Pfam" id="PF14698"/>
    </source>
</evidence>
<dbReference type="Gene3D" id="1.10.40.30">
    <property type="entry name" value="Fumarase/aspartase (C-terminal domain)"/>
    <property type="match status" value="1"/>
</dbReference>
<evidence type="ECO:0008006" key="4">
    <source>
        <dbReference type="Google" id="ProtNLM"/>
    </source>
</evidence>
<dbReference type="GO" id="GO:0004056">
    <property type="term" value="F:argininosuccinate lyase activity"/>
    <property type="evidence" value="ECO:0007669"/>
    <property type="project" value="InterPro"/>
</dbReference>
<dbReference type="InterPro" id="IPR022761">
    <property type="entry name" value="Fumarate_lyase_N"/>
</dbReference>
<dbReference type="FunFam" id="1.10.40.30:FF:000001">
    <property type="entry name" value="Argininosuccinate lyase"/>
    <property type="match status" value="1"/>
</dbReference>
<dbReference type="EMBL" id="UINC01080202">
    <property type="protein sequence ID" value="SVC22922.1"/>
    <property type="molecule type" value="Genomic_DNA"/>
</dbReference>
<dbReference type="InterPro" id="IPR009049">
    <property type="entry name" value="Argininosuccinate_lyase"/>
</dbReference>
<dbReference type="Pfam" id="PF00206">
    <property type="entry name" value="Lyase_1"/>
    <property type="match status" value="1"/>
</dbReference>
<sequence length="186" mass="20542">FSTGSSLMPQKRNPDVAELTRSKSGRLVGNLMSLLTILKGLPTGYNRDLQEDKHCLFDSIDTLQMALPAMEGAVEGAEFLEGKIGRALSAQLFATDLADYLVRKGVPFREAHEIIGKVVRVSEEEGVTLDEMPLADLRDIDKRFGKDVSTLFSWERSVESRSVYGGTSLTALENQFLVAEESMRAK</sequence>
<organism evidence="3">
    <name type="scientific">marine metagenome</name>
    <dbReference type="NCBI Taxonomy" id="408172"/>
    <lineage>
        <taxon>unclassified sequences</taxon>
        <taxon>metagenomes</taxon>
        <taxon>ecological metagenomes</taxon>
    </lineage>
</organism>
<dbReference type="GO" id="GO:0042450">
    <property type="term" value="P:L-arginine biosynthetic process via ornithine"/>
    <property type="evidence" value="ECO:0007669"/>
    <property type="project" value="InterPro"/>
</dbReference>
<reference evidence="3" key="1">
    <citation type="submission" date="2018-05" db="EMBL/GenBank/DDBJ databases">
        <authorList>
            <person name="Lanie J.A."/>
            <person name="Ng W.-L."/>
            <person name="Kazmierczak K.M."/>
            <person name="Andrzejewski T.M."/>
            <person name="Davidsen T.M."/>
            <person name="Wayne K.J."/>
            <person name="Tettelin H."/>
            <person name="Glass J.I."/>
            <person name="Rusch D."/>
            <person name="Podicherti R."/>
            <person name="Tsui H.-C.T."/>
            <person name="Winkler M.E."/>
        </authorList>
    </citation>
    <scope>NUCLEOTIDE SEQUENCE</scope>
</reference>
<feature type="non-terminal residue" evidence="3">
    <location>
        <position position="1"/>
    </location>
</feature>
<gene>
    <name evidence="3" type="ORF">METZ01_LOCUS275776</name>
</gene>
<feature type="domain" description="Argininosuccinate lyase C-terminal" evidence="2">
    <location>
        <begin position="93"/>
        <end position="159"/>
    </location>
</feature>
<evidence type="ECO:0000259" key="1">
    <source>
        <dbReference type="Pfam" id="PF00206"/>
    </source>
</evidence>
<dbReference type="SUPFAM" id="SSF48557">
    <property type="entry name" value="L-aspartase-like"/>
    <property type="match status" value="1"/>
</dbReference>
<dbReference type="InterPro" id="IPR020557">
    <property type="entry name" value="Fumarate_lyase_CS"/>
</dbReference>